<organism evidence="1">
    <name type="scientific">Tomelloso virus</name>
    <dbReference type="NCBI Taxonomy" id="2053981"/>
    <lineage>
        <taxon>Viruses</taxon>
        <taxon>Viruses incertae sedis</taxon>
        <taxon>Naldaviricetes</taxon>
        <taxon>Lefavirales</taxon>
        <taxon>Nudiviridae</taxon>
        <taxon>Alphanudivirus</taxon>
        <taxon>Alphanudivirus alterdromelanogasteris</taxon>
    </lineage>
</organism>
<dbReference type="GeneID" id="41701389"/>
<name>A0A2H4T2W3_9VIRU</name>
<evidence type="ECO:0000313" key="2">
    <source>
        <dbReference type="Proteomes" id="UP000289333"/>
    </source>
</evidence>
<dbReference type="OrthoDB" id="26972at10239"/>
<sequence length="89" mass="10228">MPSIENSIVVESFVLHNSSAPEFILYLISLDLHINFLKHLTICPVDDKFVEIESLELHIHDGPYKSIKYKATSGCGYRLPRIKNYYSSQ</sequence>
<dbReference type="RefSeq" id="YP_009553390.1">
    <property type="nucleotide sequence ID" value="NC_040789.1"/>
</dbReference>
<dbReference type="EMBL" id="KY457233">
    <property type="protein sequence ID" value="ATY70266.1"/>
    <property type="molecule type" value="Genomic_DNA"/>
</dbReference>
<dbReference type="KEGG" id="vg:41701389"/>
<protein>
    <submittedName>
        <fullName evidence="1">Ac146-like protein</fullName>
    </submittedName>
</protein>
<accession>A0A2H4T2W3</accession>
<dbReference type="Proteomes" id="UP000289333">
    <property type="component" value="Segment"/>
</dbReference>
<proteinExistence type="predicted"/>
<keyword evidence="2" id="KW-1185">Reference proteome</keyword>
<reference evidence="1" key="1">
    <citation type="journal article" date="2021" name="Virus">
        <title>The discovery, distribution and diversity of DNA viruses associated with Drosophila melanogaster in Europe.</title>
        <authorList>
            <person name="Wallace M.A."/>
            <person name="Coffman K.A."/>
            <person name="Gilbert C."/>
            <person name="Ravindran S."/>
            <person name="Albery G.F."/>
            <person name="Abbott J."/>
            <person name="Argyridou E."/>
            <person name="Bellosta P."/>
            <person name="Betancourt A.J."/>
            <person name="Colinet H."/>
            <person name="Eric K."/>
            <person name="Glaser-Schmitt A."/>
            <person name="Grath S."/>
            <person name="Jelic M."/>
            <person name="Kankare M."/>
            <person name="Kozeretska I."/>
            <person name="Loeschcke V."/>
            <person name="Montchamp-Moreau C."/>
            <person name="Ometto L."/>
            <person name="Onder B.S."/>
            <person name="Orengo D.J."/>
            <person name="Parsch J."/>
            <person name="Pascual M."/>
            <person name="Patenkovic A."/>
            <person name="Puerma E."/>
            <person name="Ritchie M.G."/>
            <person name="Rota-Stabelli O."/>
            <person name="Schou M.F."/>
            <person name="Serga S.V."/>
            <person name="Stamenkovic-Radak M."/>
            <person name="Tanaskovic M."/>
            <person name="Veselinovic M.S."/>
            <person name="Vieira J."/>
            <person name="Vieira C.P."/>
            <person name="Kapun M."/>
            <person name="Flatt T."/>
            <person name="Gonzalez J."/>
            <person name="Staubach F."/>
            <person name="Obbard D.J."/>
        </authorList>
    </citation>
    <scope>NUCLEOTIDE SEQUENCE</scope>
    <source>
        <strain evidence="1">DrosEU28 Tomelloso 2015</strain>
    </source>
</reference>
<evidence type="ECO:0000313" key="1">
    <source>
        <dbReference type="EMBL" id="ATY70266.1"/>
    </source>
</evidence>